<proteinExistence type="inferred from homology"/>
<feature type="transmembrane region" description="Helical" evidence="7">
    <location>
        <begin position="123"/>
        <end position="141"/>
    </location>
</feature>
<dbReference type="PANTHER" id="PTHR30487">
    <property type="entry name" value="TYPE 4 PREPILIN-LIKE PROTEINS LEADER PEPTIDE-PROCESSING ENZYME"/>
    <property type="match status" value="1"/>
</dbReference>
<accession>A0ABW0R014</accession>
<dbReference type="InterPro" id="IPR050882">
    <property type="entry name" value="Prepilin_peptidase/N-MTase"/>
</dbReference>
<dbReference type="PANTHER" id="PTHR30487:SF0">
    <property type="entry name" value="PREPILIN LEADER PEPTIDASE_N-METHYLTRANSFERASE-RELATED"/>
    <property type="match status" value="1"/>
</dbReference>
<evidence type="ECO:0000256" key="7">
    <source>
        <dbReference type="SAM" id="Phobius"/>
    </source>
</evidence>
<sequence length="258" mass="28086">MNLLTTMLLFLSGLLIGSFLNVVAIRVLAGQSIAYPPSRCAKCEHTLGSLDLVPVFSYLFLRGLCRYCKDPISARYPIGELATGILFAITYLILGLQRELAVALFVTCILIVITQTDLQSLRIPNAVVAVGIAGAALLRLWSHPLPLWNYFAAMFVGSGILFLIGVITGHLLKKETMGGGDVKLYAFIGIALGIKLTLLSLFAASVCGLVFSWARTLAGQRERDAVIPFGPFIALGALIVYYYGDQVIAWYVDRFLYA</sequence>
<evidence type="ECO:0000256" key="2">
    <source>
        <dbReference type="ARBA" id="ARBA00005801"/>
    </source>
</evidence>
<dbReference type="Gene3D" id="1.20.120.1220">
    <property type="match status" value="1"/>
</dbReference>
<keyword evidence="11" id="KW-1185">Reference proteome</keyword>
<feature type="transmembrane region" description="Helical" evidence="7">
    <location>
        <begin position="100"/>
        <end position="116"/>
    </location>
</feature>
<evidence type="ECO:0000256" key="6">
    <source>
        <dbReference type="ARBA" id="ARBA00023136"/>
    </source>
</evidence>
<organism evidence="10 11">
    <name type="scientific">Cohnella yongneupensis</name>
    <dbReference type="NCBI Taxonomy" id="425006"/>
    <lineage>
        <taxon>Bacteria</taxon>
        <taxon>Bacillati</taxon>
        <taxon>Bacillota</taxon>
        <taxon>Bacilli</taxon>
        <taxon>Bacillales</taxon>
        <taxon>Paenibacillaceae</taxon>
        <taxon>Cohnella</taxon>
    </lineage>
</organism>
<dbReference type="InterPro" id="IPR000045">
    <property type="entry name" value="Prepilin_IV_endopep_pep"/>
</dbReference>
<evidence type="ECO:0000256" key="3">
    <source>
        <dbReference type="ARBA" id="ARBA00022475"/>
    </source>
</evidence>
<dbReference type="Proteomes" id="UP001596108">
    <property type="component" value="Unassembled WGS sequence"/>
</dbReference>
<dbReference type="EMBL" id="JBHSNC010000010">
    <property type="protein sequence ID" value="MFC5528549.1"/>
    <property type="molecule type" value="Genomic_DNA"/>
</dbReference>
<comment type="subcellular location">
    <subcellularLocation>
        <location evidence="1">Cell membrane</location>
        <topology evidence="1">Multi-pass membrane protein</topology>
    </subcellularLocation>
</comment>
<comment type="similarity">
    <text evidence="2">Belongs to the peptidase A24 family.</text>
</comment>
<dbReference type="GO" id="GO:0016787">
    <property type="term" value="F:hydrolase activity"/>
    <property type="evidence" value="ECO:0007669"/>
    <property type="project" value="UniProtKB-KW"/>
</dbReference>
<evidence type="ECO:0000259" key="9">
    <source>
        <dbReference type="Pfam" id="PF06750"/>
    </source>
</evidence>
<dbReference type="InterPro" id="IPR010627">
    <property type="entry name" value="Prepilin_pept_A24_N"/>
</dbReference>
<comment type="caution">
    <text evidence="10">The sequence shown here is derived from an EMBL/GenBank/DDBJ whole genome shotgun (WGS) entry which is preliminary data.</text>
</comment>
<feature type="domain" description="Prepilin type IV endopeptidase peptidase" evidence="8">
    <location>
        <begin position="104"/>
        <end position="212"/>
    </location>
</feature>
<dbReference type="EC" id="3.4.23.-" evidence="10"/>
<dbReference type="RefSeq" id="WP_378110393.1">
    <property type="nucleotide sequence ID" value="NZ_JBHSNC010000010.1"/>
</dbReference>
<evidence type="ECO:0000313" key="10">
    <source>
        <dbReference type="EMBL" id="MFC5528549.1"/>
    </source>
</evidence>
<keyword evidence="6 7" id="KW-0472">Membrane</keyword>
<feature type="transmembrane region" description="Helical" evidence="7">
    <location>
        <begin position="147"/>
        <end position="172"/>
    </location>
</feature>
<evidence type="ECO:0000313" key="11">
    <source>
        <dbReference type="Proteomes" id="UP001596108"/>
    </source>
</evidence>
<name>A0ABW0R014_9BACL</name>
<dbReference type="Pfam" id="PF06750">
    <property type="entry name" value="A24_N_bact"/>
    <property type="match status" value="1"/>
</dbReference>
<keyword evidence="3" id="KW-1003">Cell membrane</keyword>
<feature type="transmembrane region" description="Helical" evidence="7">
    <location>
        <begin position="225"/>
        <end position="244"/>
    </location>
</feature>
<dbReference type="Pfam" id="PF01478">
    <property type="entry name" value="Peptidase_A24"/>
    <property type="match status" value="1"/>
</dbReference>
<feature type="domain" description="Prepilin peptidase A24 N-terminal" evidence="9">
    <location>
        <begin position="12"/>
        <end position="92"/>
    </location>
</feature>
<evidence type="ECO:0000256" key="5">
    <source>
        <dbReference type="ARBA" id="ARBA00022989"/>
    </source>
</evidence>
<evidence type="ECO:0000259" key="8">
    <source>
        <dbReference type="Pfam" id="PF01478"/>
    </source>
</evidence>
<feature type="transmembrane region" description="Helical" evidence="7">
    <location>
        <begin position="76"/>
        <end position="94"/>
    </location>
</feature>
<feature type="transmembrane region" description="Helical" evidence="7">
    <location>
        <begin position="184"/>
        <end position="213"/>
    </location>
</feature>
<keyword evidence="10" id="KW-0378">Hydrolase</keyword>
<reference evidence="11" key="1">
    <citation type="journal article" date="2019" name="Int. J. Syst. Evol. Microbiol.">
        <title>The Global Catalogue of Microorganisms (GCM) 10K type strain sequencing project: providing services to taxonomists for standard genome sequencing and annotation.</title>
        <authorList>
            <consortium name="The Broad Institute Genomics Platform"/>
            <consortium name="The Broad Institute Genome Sequencing Center for Infectious Disease"/>
            <person name="Wu L."/>
            <person name="Ma J."/>
        </authorList>
    </citation>
    <scope>NUCLEOTIDE SEQUENCE [LARGE SCALE GENOMIC DNA]</scope>
    <source>
        <strain evidence="11">CGMCC 1.18578</strain>
    </source>
</reference>
<keyword evidence="4 7" id="KW-0812">Transmembrane</keyword>
<keyword evidence="5 7" id="KW-1133">Transmembrane helix</keyword>
<evidence type="ECO:0000256" key="4">
    <source>
        <dbReference type="ARBA" id="ARBA00022692"/>
    </source>
</evidence>
<evidence type="ECO:0000256" key="1">
    <source>
        <dbReference type="ARBA" id="ARBA00004651"/>
    </source>
</evidence>
<gene>
    <name evidence="10" type="ORF">ACFPQ4_03660</name>
</gene>
<protein>
    <submittedName>
        <fullName evidence="10">Prepilin peptidase</fullName>
        <ecNumber evidence="10">3.4.23.-</ecNumber>
    </submittedName>
</protein>